<dbReference type="RefSeq" id="WP_341696569.1">
    <property type="nucleotide sequence ID" value="NZ_JBBYHR010000004.1"/>
</dbReference>
<comment type="caution">
    <text evidence="3">The sequence shown here is derived from an EMBL/GenBank/DDBJ whole genome shotgun (WGS) entry which is preliminary data.</text>
</comment>
<name>A0ABU9HVQ8_9FLAO</name>
<dbReference type="PIRSF" id="PIRSF029218">
    <property type="entry name" value="ParE"/>
    <property type="match status" value="1"/>
</dbReference>
<dbReference type="InterPro" id="IPR007712">
    <property type="entry name" value="RelE/ParE_toxin"/>
</dbReference>
<evidence type="ECO:0000256" key="1">
    <source>
        <dbReference type="ARBA" id="ARBA00022649"/>
    </source>
</evidence>
<dbReference type="EMBL" id="JBBYHR010000004">
    <property type="protein sequence ID" value="MEL1244250.1"/>
    <property type="molecule type" value="Genomic_DNA"/>
</dbReference>
<reference evidence="3 4" key="1">
    <citation type="submission" date="2024-04" db="EMBL/GenBank/DDBJ databases">
        <title>Flavobacterium sp. DGU11 16S ribosomal RNA gene Genome sequencing and assembly.</title>
        <authorList>
            <person name="Park S."/>
        </authorList>
    </citation>
    <scope>NUCLEOTIDE SEQUENCE [LARGE SCALE GENOMIC DNA]</scope>
    <source>
        <strain evidence="3 4">DGU11</strain>
    </source>
</reference>
<organism evidence="3 4">
    <name type="scientific">Flavobacterium arundinis</name>
    <dbReference type="NCBI Taxonomy" id="3139143"/>
    <lineage>
        <taxon>Bacteria</taxon>
        <taxon>Pseudomonadati</taxon>
        <taxon>Bacteroidota</taxon>
        <taxon>Flavobacteriia</taxon>
        <taxon>Flavobacteriales</taxon>
        <taxon>Flavobacteriaceae</taxon>
        <taxon>Flavobacterium</taxon>
    </lineage>
</organism>
<dbReference type="InterPro" id="IPR035093">
    <property type="entry name" value="RelE/ParE_toxin_dom_sf"/>
</dbReference>
<sequence>MKYYISEEAFKDLNNIWFYTFETWSAEQADRYYDLILDEIEYISSHFESGRNMDIVKKGYMVSKVRSHLIFYKKAENDVIEIVRILHQMMDIQSRLK</sequence>
<keyword evidence="4" id="KW-1185">Reference proteome</keyword>
<dbReference type="Gene3D" id="3.30.2310.20">
    <property type="entry name" value="RelE-like"/>
    <property type="match status" value="1"/>
</dbReference>
<dbReference type="InterPro" id="IPR028344">
    <property type="entry name" value="ParE1/4"/>
</dbReference>
<keyword evidence="1" id="KW-1277">Toxin-antitoxin system</keyword>
<protein>
    <recommendedName>
        <fullName evidence="2">Toxin</fullName>
    </recommendedName>
</protein>
<accession>A0ABU9HVQ8</accession>
<dbReference type="Proteomes" id="UP001464555">
    <property type="component" value="Unassembled WGS sequence"/>
</dbReference>
<dbReference type="Pfam" id="PF05016">
    <property type="entry name" value="ParE_toxin"/>
    <property type="match status" value="1"/>
</dbReference>
<proteinExistence type="inferred from homology"/>
<gene>
    <name evidence="3" type="ORF">AAEO56_08270</name>
</gene>
<evidence type="ECO:0000313" key="4">
    <source>
        <dbReference type="Proteomes" id="UP001464555"/>
    </source>
</evidence>
<evidence type="ECO:0000256" key="2">
    <source>
        <dbReference type="PIRNR" id="PIRNR029218"/>
    </source>
</evidence>
<evidence type="ECO:0000313" key="3">
    <source>
        <dbReference type="EMBL" id="MEL1244250.1"/>
    </source>
</evidence>
<comment type="similarity">
    <text evidence="2">Belongs to the RelE toxin family.</text>
</comment>